<accession>A0A5R8K7F5</accession>
<gene>
    <name evidence="1" type="ORF">FEM03_23475</name>
</gene>
<evidence type="ECO:0000313" key="1">
    <source>
        <dbReference type="EMBL" id="TLD68283.1"/>
    </source>
</evidence>
<dbReference type="RefSeq" id="WP_138088781.1">
    <property type="nucleotide sequence ID" value="NZ_VAUV01000028.1"/>
</dbReference>
<name>A0A5R8K7F5_9BACT</name>
<organism evidence="1 2">
    <name type="scientific">Phragmitibacter flavus</name>
    <dbReference type="NCBI Taxonomy" id="2576071"/>
    <lineage>
        <taxon>Bacteria</taxon>
        <taxon>Pseudomonadati</taxon>
        <taxon>Verrucomicrobiota</taxon>
        <taxon>Verrucomicrobiia</taxon>
        <taxon>Verrucomicrobiales</taxon>
        <taxon>Verrucomicrobiaceae</taxon>
        <taxon>Phragmitibacter</taxon>
    </lineage>
</organism>
<evidence type="ECO:0000313" key="2">
    <source>
        <dbReference type="Proteomes" id="UP000306196"/>
    </source>
</evidence>
<keyword evidence="2" id="KW-1185">Reference proteome</keyword>
<dbReference type="EMBL" id="VAUV01000028">
    <property type="protein sequence ID" value="TLD68283.1"/>
    <property type="molecule type" value="Genomic_DNA"/>
</dbReference>
<sequence>MPRKVTRGGQTTIEPGISYVPPANLSKSQRALIMLRESTGLNVRLAPSGGVQKAITKEEFFKK</sequence>
<dbReference type="AlphaFoldDB" id="A0A5R8K7F5"/>
<protein>
    <submittedName>
        <fullName evidence="1">Uncharacterized protein</fullName>
    </submittedName>
</protein>
<reference evidence="1 2" key="1">
    <citation type="submission" date="2019-05" db="EMBL/GenBank/DDBJ databases">
        <title>Verrucobacter flavum gen. nov., sp. nov. a new member of the family Verrucomicrobiaceae.</title>
        <authorList>
            <person name="Szuroczki S."/>
            <person name="Abbaszade G."/>
            <person name="Szabo A."/>
            <person name="Felfoldi T."/>
            <person name="Schumann P."/>
            <person name="Boka K."/>
            <person name="Keki Z."/>
            <person name="Toumi M."/>
            <person name="Toth E."/>
        </authorList>
    </citation>
    <scope>NUCLEOTIDE SEQUENCE [LARGE SCALE GENOMIC DNA]</scope>
    <source>
        <strain evidence="1 2">MG-N-17</strain>
    </source>
</reference>
<dbReference type="Proteomes" id="UP000306196">
    <property type="component" value="Unassembled WGS sequence"/>
</dbReference>
<proteinExistence type="predicted"/>
<comment type="caution">
    <text evidence="1">The sequence shown here is derived from an EMBL/GenBank/DDBJ whole genome shotgun (WGS) entry which is preliminary data.</text>
</comment>